<dbReference type="EMBL" id="BAKI01000051">
    <property type="protein sequence ID" value="GAF37869.1"/>
    <property type="molecule type" value="Genomic_DNA"/>
</dbReference>
<keyword evidence="7" id="KW-1185">Reference proteome</keyword>
<dbReference type="AlphaFoldDB" id="X0PBZ2"/>
<dbReference type="GO" id="GO:0061522">
    <property type="term" value="F:1,4-dihydroxy-2-naphthoyl-CoA thioesterase activity"/>
    <property type="evidence" value="ECO:0007669"/>
    <property type="project" value="TreeGrafter"/>
</dbReference>
<evidence type="ECO:0000313" key="7">
    <source>
        <dbReference type="Proteomes" id="UP000051966"/>
    </source>
</evidence>
<dbReference type="eggNOG" id="COG2050">
    <property type="taxonomic scope" value="Bacteria"/>
</dbReference>
<dbReference type="OrthoDB" id="9798208at2"/>
<dbReference type="GO" id="GO:0005829">
    <property type="term" value="C:cytosol"/>
    <property type="evidence" value="ECO:0007669"/>
    <property type="project" value="TreeGrafter"/>
</dbReference>
<keyword evidence="2" id="KW-0378">Hydrolase</keyword>
<feature type="domain" description="Thioesterase" evidence="3">
    <location>
        <begin position="34"/>
        <end position="109"/>
    </location>
</feature>
<dbReference type="SUPFAM" id="SSF54637">
    <property type="entry name" value="Thioesterase/thiol ester dehydrase-isomerase"/>
    <property type="match status" value="1"/>
</dbReference>
<gene>
    <name evidence="5" type="ORF">FD41_GL001142</name>
    <name evidence="4" type="ORF">JCM14108_2951</name>
</gene>
<evidence type="ECO:0000256" key="1">
    <source>
        <dbReference type="ARBA" id="ARBA00008324"/>
    </source>
</evidence>
<sequence>MHNLMTTLGIKTNCVTKTKVIISLKVSDSVKQPYGFLHGGVNTVMAETAASLGANRNLNPNEHAVGVDVTTHHLKPVGSGTIIATATPLHIGRRLQTWQVMIKHKEQLTSISTVTLTNVSNHE</sequence>
<dbReference type="InterPro" id="IPR029069">
    <property type="entry name" value="HotDog_dom_sf"/>
</dbReference>
<dbReference type="PANTHER" id="PTHR43240:SF5">
    <property type="entry name" value="1,4-DIHYDROXY-2-NAPHTHOYL-COA THIOESTERASE 1"/>
    <property type="match status" value="1"/>
</dbReference>
<evidence type="ECO:0000313" key="5">
    <source>
        <dbReference type="EMBL" id="KRM03619.1"/>
    </source>
</evidence>
<evidence type="ECO:0000256" key="2">
    <source>
        <dbReference type="ARBA" id="ARBA00022801"/>
    </source>
</evidence>
<dbReference type="RefSeq" id="WP_035181178.1">
    <property type="nucleotide sequence ID" value="NZ_AZFY01000127.1"/>
</dbReference>
<name>X0PBZ2_9LACO</name>
<reference evidence="4" key="1">
    <citation type="journal article" date="2014" name="Genome Announc.">
        <title>Draft Genome Sequences of Two Lactobacillus Strains, L. farraginis JCM 14108T and L. composti JCM 14202T, Isolated from Compost of Distilled Shochu Residue.</title>
        <authorList>
            <person name="Yuki M."/>
            <person name="Oshima K."/>
            <person name="Suda W."/>
            <person name="Kitahara M."/>
            <person name="Kitamura K."/>
            <person name="Iida T."/>
            <person name="Hattori M."/>
            <person name="Ohkuma M."/>
        </authorList>
    </citation>
    <scope>NUCLEOTIDE SEQUENCE [LARGE SCALE GENOMIC DNA]</scope>
    <source>
        <strain evidence="4">JCM 14108</strain>
    </source>
</reference>
<dbReference type="InterPro" id="IPR006683">
    <property type="entry name" value="Thioestr_dom"/>
</dbReference>
<comment type="caution">
    <text evidence="4">The sequence shown here is derived from an EMBL/GenBank/DDBJ whole genome shotgun (WGS) entry which is preliminary data.</text>
</comment>
<dbReference type="Proteomes" id="UP000051966">
    <property type="component" value="Unassembled WGS sequence"/>
</dbReference>
<dbReference type="STRING" id="1423743.FD41_GL001142"/>
<dbReference type="NCBIfam" id="TIGR00369">
    <property type="entry name" value="unchar_dom_1"/>
    <property type="match status" value="1"/>
</dbReference>
<dbReference type="InterPro" id="IPR003736">
    <property type="entry name" value="PAAI_dom"/>
</dbReference>
<comment type="similarity">
    <text evidence="1">Belongs to the thioesterase PaaI family.</text>
</comment>
<dbReference type="Proteomes" id="UP000019488">
    <property type="component" value="Unassembled WGS sequence"/>
</dbReference>
<evidence type="ECO:0000313" key="4">
    <source>
        <dbReference type="EMBL" id="GAF37869.1"/>
    </source>
</evidence>
<dbReference type="Gene3D" id="3.10.129.10">
    <property type="entry name" value="Hotdog Thioesterase"/>
    <property type="match status" value="1"/>
</dbReference>
<protein>
    <submittedName>
        <fullName evidence="4">Aromatic compounds catabolism protein</fullName>
    </submittedName>
    <submittedName>
        <fullName evidence="5">Thioesterase</fullName>
    </submittedName>
</protein>
<dbReference type="PANTHER" id="PTHR43240">
    <property type="entry name" value="1,4-DIHYDROXY-2-NAPHTHOYL-COA THIOESTERASE 1"/>
    <property type="match status" value="1"/>
</dbReference>
<dbReference type="Pfam" id="PF03061">
    <property type="entry name" value="4HBT"/>
    <property type="match status" value="1"/>
</dbReference>
<dbReference type="PATRIC" id="fig|1423743.5.peg.1179"/>
<dbReference type="CDD" id="cd03443">
    <property type="entry name" value="PaaI_thioesterase"/>
    <property type="match status" value="1"/>
</dbReference>
<proteinExistence type="inferred from homology"/>
<accession>X0PBZ2</accession>
<organism evidence="4 6">
    <name type="scientific">Lentilactobacillus farraginis DSM 18382 = JCM 14108</name>
    <dbReference type="NCBI Taxonomy" id="1423743"/>
    <lineage>
        <taxon>Bacteria</taxon>
        <taxon>Bacillati</taxon>
        <taxon>Bacillota</taxon>
        <taxon>Bacilli</taxon>
        <taxon>Lactobacillales</taxon>
        <taxon>Lactobacillaceae</taxon>
        <taxon>Lentilactobacillus</taxon>
    </lineage>
</organism>
<evidence type="ECO:0000313" key="6">
    <source>
        <dbReference type="Proteomes" id="UP000019488"/>
    </source>
</evidence>
<reference evidence="5 7" key="2">
    <citation type="journal article" date="2015" name="Genome Announc.">
        <title>Expanding the biotechnology potential of lactobacilli through comparative genomics of 213 strains and associated genera.</title>
        <authorList>
            <person name="Sun Z."/>
            <person name="Harris H.M."/>
            <person name="McCann A."/>
            <person name="Guo C."/>
            <person name="Argimon S."/>
            <person name="Zhang W."/>
            <person name="Yang X."/>
            <person name="Jeffery I.B."/>
            <person name="Cooney J.C."/>
            <person name="Kagawa T.F."/>
            <person name="Liu W."/>
            <person name="Song Y."/>
            <person name="Salvetti E."/>
            <person name="Wrobel A."/>
            <person name="Rasinkangas P."/>
            <person name="Parkhill J."/>
            <person name="Rea M.C."/>
            <person name="O'Sullivan O."/>
            <person name="Ritari J."/>
            <person name="Douillard F.P."/>
            <person name="Paul Ross R."/>
            <person name="Yang R."/>
            <person name="Briner A.E."/>
            <person name="Felis G.E."/>
            <person name="de Vos W.M."/>
            <person name="Barrangou R."/>
            <person name="Klaenhammer T.R."/>
            <person name="Caufield P.W."/>
            <person name="Cui Y."/>
            <person name="Zhang H."/>
            <person name="O'Toole P.W."/>
        </authorList>
    </citation>
    <scope>NUCLEOTIDE SEQUENCE [LARGE SCALE GENOMIC DNA]</scope>
    <source>
        <strain evidence="5 7">DSM 18382</strain>
    </source>
</reference>
<evidence type="ECO:0000259" key="3">
    <source>
        <dbReference type="Pfam" id="PF03061"/>
    </source>
</evidence>
<dbReference type="EMBL" id="AZFY01000127">
    <property type="protein sequence ID" value="KRM03619.1"/>
    <property type="molecule type" value="Genomic_DNA"/>
</dbReference>